<keyword evidence="1" id="KW-0677">Repeat</keyword>
<sequence>MLNHRIVKDKFRQGNDGIQLVDKGIIFTIHSREAILMIIGDEKPPLEKDAIFDDEKPPLEKDLTKRSKMLKVLDLIGIHLGKFPKVILKLFHLKYLCLGGSGIKKLPGSIKKLQKLEMLDLKGTYITELPVGILKLLNLRQLLVYHHVLDSYMPYNYLLGFKALKGIGCLKSLQKLCVIEAYPGSHLLEEIATMTELRRISITKLRTEDCVALCSAITNLTKLSSLGARAVEGDVYLRWSQLSDDPLQYLQDLPNLVHIEFLDAYIGEKLCFKAGKFRKLKLLGLDKLEALRSVIIEEGAMPLLEKLIIQRCGLLESMPVGIERLANMKVLEFFDMPEEFISPLSPEKSGDEYWKVEHIPKVYHTYWRNGGWQVYSLDGALAHEESAKPGTAIVKTQGQRNWL</sequence>
<proteinExistence type="predicted"/>
<gene>
    <name evidence="3" type="ORF">BUALT_Bualt01G0172400</name>
</gene>
<dbReference type="SUPFAM" id="SSF52058">
    <property type="entry name" value="L domain-like"/>
    <property type="match status" value="1"/>
</dbReference>
<dbReference type="InterPro" id="IPR055414">
    <property type="entry name" value="LRR_R13L4/SHOC2-like"/>
</dbReference>
<comment type="caution">
    <text evidence="3">The sequence shown here is derived from an EMBL/GenBank/DDBJ whole genome shotgun (WGS) entry which is preliminary data.</text>
</comment>
<protein>
    <recommendedName>
        <fullName evidence="2">Disease resistance R13L4/SHOC-2-like LRR domain-containing protein</fullName>
    </recommendedName>
</protein>
<evidence type="ECO:0000259" key="2">
    <source>
        <dbReference type="Pfam" id="PF23598"/>
    </source>
</evidence>
<dbReference type="Proteomes" id="UP000826271">
    <property type="component" value="Unassembled WGS sequence"/>
</dbReference>
<dbReference type="EMBL" id="WHWC01000001">
    <property type="protein sequence ID" value="KAG8391288.1"/>
    <property type="molecule type" value="Genomic_DNA"/>
</dbReference>
<organism evidence="3 4">
    <name type="scientific">Buddleja alternifolia</name>
    <dbReference type="NCBI Taxonomy" id="168488"/>
    <lineage>
        <taxon>Eukaryota</taxon>
        <taxon>Viridiplantae</taxon>
        <taxon>Streptophyta</taxon>
        <taxon>Embryophyta</taxon>
        <taxon>Tracheophyta</taxon>
        <taxon>Spermatophyta</taxon>
        <taxon>Magnoliopsida</taxon>
        <taxon>eudicotyledons</taxon>
        <taxon>Gunneridae</taxon>
        <taxon>Pentapetalae</taxon>
        <taxon>asterids</taxon>
        <taxon>lamiids</taxon>
        <taxon>Lamiales</taxon>
        <taxon>Scrophulariaceae</taxon>
        <taxon>Buddlejeae</taxon>
        <taxon>Buddleja</taxon>
    </lineage>
</organism>
<name>A0AAV6YA83_9LAMI</name>
<feature type="domain" description="Disease resistance R13L4/SHOC-2-like LRR" evidence="2">
    <location>
        <begin position="68"/>
        <end position="229"/>
    </location>
</feature>
<evidence type="ECO:0000313" key="4">
    <source>
        <dbReference type="Proteomes" id="UP000826271"/>
    </source>
</evidence>
<evidence type="ECO:0000313" key="3">
    <source>
        <dbReference type="EMBL" id="KAG8391288.1"/>
    </source>
</evidence>
<evidence type="ECO:0000256" key="1">
    <source>
        <dbReference type="ARBA" id="ARBA00022737"/>
    </source>
</evidence>
<accession>A0AAV6YA83</accession>
<dbReference type="AlphaFoldDB" id="A0AAV6YA83"/>
<dbReference type="Pfam" id="PF23598">
    <property type="entry name" value="LRR_14"/>
    <property type="match status" value="1"/>
</dbReference>
<dbReference type="Gene3D" id="3.80.10.10">
    <property type="entry name" value="Ribonuclease Inhibitor"/>
    <property type="match status" value="1"/>
</dbReference>
<dbReference type="InterPro" id="IPR032675">
    <property type="entry name" value="LRR_dom_sf"/>
</dbReference>
<keyword evidence="4" id="KW-1185">Reference proteome</keyword>
<dbReference type="PANTHER" id="PTHR47186">
    <property type="entry name" value="LEUCINE-RICH REPEAT-CONTAINING PROTEIN 57"/>
    <property type="match status" value="1"/>
</dbReference>
<reference evidence="3" key="1">
    <citation type="submission" date="2019-10" db="EMBL/GenBank/DDBJ databases">
        <authorList>
            <person name="Zhang R."/>
            <person name="Pan Y."/>
            <person name="Wang J."/>
            <person name="Ma R."/>
            <person name="Yu S."/>
        </authorList>
    </citation>
    <scope>NUCLEOTIDE SEQUENCE</scope>
    <source>
        <strain evidence="3">LA-IB0</strain>
        <tissue evidence="3">Leaf</tissue>
    </source>
</reference>
<dbReference type="PANTHER" id="PTHR47186:SF57">
    <property type="entry name" value="OS02G0478300 PROTEIN"/>
    <property type="match status" value="1"/>
</dbReference>